<evidence type="ECO:0000313" key="8">
    <source>
        <dbReference type="EMBL" id="OBW93626.1"/>
    </source>
</evidence>
<dbReference type="GO" id="GO:0097347">
    <property type="term" value="C:TAM protein secretion complex"/>
    <property type="evidence" value="ECO:0007669"/>
    <property type="project" value="TreeGrafter"/>
</dbReference>
<dbReference type="InterPro" id="IPR007452">
    <property type="entry name" value="TamB_C"/>
</dbReference>
<organism evidence="8 9">
    <name type="scientific">Gallibacterium genomosp. 3</name>
    <dbReference type="NCBI Taxonomy" id="505345"/>
    <lineage>
        <taxon>Bacteria</taxon>
        <taxon>Pseudomonadati</taxon>
        <taxon>Pseudomonadota</taxon>
        <taxon>Gammaproteobacteria</taxon>
        <taxon>Pasteurellales</taxon>
        <taxon>Pasteurellaceae</taxon>
        <taxon>Gallibacterium</taxon>
    </lineage>
</organism>
<evidence type="ECO:0000259" key="7">
    <source>
        <dbReference type="Pfam" id="PF04357"/>
    </source>
</evidence>
<dbReference type="GO" id="GO:0009306">
    <property type="term" value="P:protein secretion"/>
    <property type="evidence" value="ECO:0007669"/>
    <property type="project" value="InterPro"/>
</dbReference>
<comment type="caution">
    <text evidence="8">The sequence shown here is derived from an EMBL/GenBank/DDBJ whole genome shotgun (WGS) entry which is preliminary data.</text>
</comment>
<dbReference type="PANTHER" id="PTHR36985:SF1">
    <property type="entry name" value="TRANSLOCATION AND ASSEMBLY MODULE SUBUNIT TAMB"/>
    <property type="match status" value="1"/>
</dbReference>
<dbReference type="RefSeq" id="WP_065238685.1">
    <property type="nucleotide sequence ID" value="NZ_JTJM01000007.1"/>
</dbReference>
<evidence type="ECO:0000256" key="3">
    <source>
        <dbReference type="ARBA" id="ARBA00022989"/>
    </source>
</evidence>
<evidence type="ECO:0000256" key="6">
    <source>
        <dbReference type="SAM" id="Phobius"/>
    </source>
</evidence>
<gene>
    <name evidence="8" type="ORF">QV01_01635</name>
</gene>
<dbReference type="OrthoDB" id="5555605at2"/>
<evidence type="ECO:0000256" key="2">
    <source>
        <dbReference type="ARBA" id="ARBA00022692"/>
    </source>
</evidence>
<dbReference type="Proteomes" id="UP000243558">
    <property type="component" value="Unassembled WGS sequence"/>
</dbReference>
<accession>A0A1A7NVU4</accession>
<keyword evidence="4 6" id="KW-0472">Membrane</keyword>
<evidence type="ECO:0000256" key="5">
    <source>
        <dbReference type="SAM" id="MobiDB-lite"/>
    </source>
</evidence>
<keyword evidence="9" id="KW-1185">Reference proteome</keyword>
<dbReference type="EMBL" id="JTJM01000007">
    <property type="protein sequence ID" value="OBW93626.1"/>
    <property type="molecule type" value="Genomic_DNA"/>
</dbReference>
<sequence length="1325" mass="146591">MKQQEKEQEQQSSTTDTSSASLPTTKKSKGRRIIKWIILSLISLLLLIIILLVTLLKSQTVQQKLITFLDEKLNDLSIERVSGNLEQGLQLDHLTYRTAGVDVSIAQTRLQLDPNCLLHMGVCINQLKLSQPQIAIDTSQLPKQPEPEQSSSSGFVLPVDIDLKQLEIDKFSLKLDSQLLRLEHFSSGLQASMANGIHLLPTEINGLQWIETLADEVELPIQLEQKSDTEQTTPTQPTDWEALKQQLAQPLLDAQHPFQLPVTLYIENLTAKDWLYQKQTTKGKTVSEIKIPTIAIQATADQQQIKLSTLQINSTLFDLNGTANLSQQDKYPLQLSLTGKLHQQKQLDQQKKEQVILPETDFNLTANGELYGKLSTALTVKGLADATLNAQVALSEEKLPLSLDLLIQQAKYPLYLPKESNPATDQIRLVKTHLAVTGDLLNYQANLQGNVEGMHSPTVDVDLKGYGSIDQFTIEQAALSGLNGNLDLQGNVTWRNGVTWDSQLQLQHLNVYRYFHSVDWLATVSGKLASSGKVDAQGWQVNVPTIDLTGNADNKPLSIKGDLTLSNTLPLLSKQFDFHYGNNHLAFNGKLAKDSQFNLTVNAPNLTGLYKGLDVSAIGTAHITGDIQQPELDLDLTIPHLHIADLLLQKATIKGKVQSDQQNLRGHLDLNLAQFKYGESVQLSQIDLKASGNEHQHTLQLRSNGKPASIDLDLQGRFDRDKQTWQGELSNTQLNTLIGKFNANKTIKINYLNQEKLAKVSAHCWQNNSLPLCFPQEFTAGIEGHIPFKLQQANLTFLKQFLTDNTQLNSQFDLEGEVNWYQDKPFDLTLHLDSSRLALLQKMDYRRFNLELNKLTLDGKIKDNKLTAKTEIKIRDNGGINTNLTVDHLNATPELGGTIQLNQLKLALIKQFLNAGDRVDGNINANLRLAGNLNNPQIYGKLALTQLTTSMPALPFTITDGFANLNFNGNHSTMNGEIVTKEGTLRLRGDSDWRVLNNWKANLSATSDQFSLAIPEMAKLTIVPDIHLQAQPNHLNVEGQVDVPFANIEIEQLPESAIGVSADEVILEQQPKLSAKQSLKKLSEKENAFLSTNIMINLGQRVQVSAYGLKSRLEGTLNVRQQDNQLGLFGQIHLINGRYASFGQDLLIRKGEIIFSGLPSQPTLNIEAIRNPNAMETNTVTAGIRVSGLAESPTIQVFSEPSMSQDNALSYLLTGRALSSENAGSSASLGAALISMSLSKTGKMVGQIGETFGIQNLNLETQGLGDQSQVVVSGYLTPRLQVKYGVGLFEPLAELTLRYRLLPKLYLQSVSGTSQAVDLLYQFEH</sequence>
<comment type="subcellular location">
    <subcellularLocation>
        <location evidence="1">Membrane</location>
        <topology evidence="1">Single-pass membrane protein</topology>
    </subcellularLocation>
</comment>
<dbReference type="GO" id="GO:0005886">
    <property type="term" value="C:plasma membrane"/>
    <property type="evidence" value="ECO:0007669"/>
    <property type="project" value="InterPro"/>
</dbReference>
<evidence type="ECO:0000256" key="1">
    <source>
        <dbReference type="ARBA" id="ARBA00004167"/>
    </source>
</evidence>
<feature type="compositionally biased region" description="Low complexity" evidence="5">
    <location>
        <begin position="10"/>
        <end position="24"/>
    </location>
</feature>
<dbReference type="PANTHER" id="PTHR36985">
    <property type="entry name" value="TRANSLOCATION AND ASSEMBLY MODULE SUBUNIT TAMB"/>
    <property type="match status" value="1"/>
</dbReference>
<dbReference type="PATRIC" id="fig|505345.7.peg.329"/>
<keyword evidence="2 6" id="KW-0812">Transmembrane</keyword>
<feature type="region of interest" description="Disordered" evidence="5">
    <location>
        <begin position="1"/>
        <end position="24"/>
    </location>
</feature>
<keyword evidence="3 6" id="KW-1133">Transmembrane helix</keyword>
<feature type="transmembrane region" description="Helical" evidence="6">
    <location>
        <begin position="36"/>
        <end position="56"/>
    </location>
</feature>
<name>A0A1A7NVU4_9PAST</name>
<protein>
    <recommendedName>
        <fullName evidence="7">Translocation and assembly module TamB C-terminal domain-containing protein</fullName>
    </recommendedName>
</protein>
<evidence type="ECO:0000313" key="9">
    <source>
        <dbReference type="Proteomes" id="UP000243558"/>
    </source>
</evidence>
<reference evidence="8 9" key="1">
    <citation type="submission" date="2014-11" db="EMBL/GenBank/DDBJ databases">
        <title>Pan-genome of Gallibacterium spp.</title>
        <authorList>
            <person name="Kudirkiene E."/>
            <person name="Bojesen A.M."/>
        </authorList>
    </citation>
    <scope>NUCLEOTIDE SEQUENCE [LARGE SCALE GENOMIC DNA]</scope>
    <source>
        <strain evidence="8 9">F151</strain>
    </source>
</reference>
<evidence type="ECO:0000256" key="4">
    <source>
        <dbReference type="ARBA" id="ARBA00023136"/>
    </source>
</evidence>
<proteinExistence type="predicted"/>
<dbReference type="Pfam" id="PF04357">
    <property type="entry name" value="TamB"/>
    <property type="match status" value="1"/>
</dbReference>
<feature type="domain" description="Translocation and assembly module TamB C-terminal" evidence="7">
    <location>
        <begin position="980"/>
        <end position="1324"/>
    </location>
</feature>